<feature type="domain" description="Putative restriction endonuclease" evidence="1">
    <location>
        <begin position="2"/>
        <end position="65"/>
    </location>
</feature>
<evidence type="ECO:0000259" key="1">
    <source>
        <dbReference type="Pfam" id="PF05685"/>
    </source>
</evidence>
<dbReference type="Pfam" id="PF05685">
    <property type="entry name" value="Uma2"/>
    <property type="match status" value="1"/>
</dbReference>
<name>A0A563VLU8_9CYAN</name>
<dbReference type="AlphaFoldDB" id="A0A563VLU8"/>
<protein>
    <recommendedName>
        <fullName evidence="1">Putative restriction endonuclease domain-containing protein</fullName>
    </recommendedName>
</protein>
<dbReference type="Proteomes" id="UP000320055">
    <property type="component" value="Unassembled WGS sequence"/>
</dbReference>
<dbReference type="InterPro" id="IPR008538">
    <property type="entry name" value="Uma2"/>
</dbReference>
<evidence type="ECO:0000313" key="2">
    <source>
        <dbReference type="EMBL" id="VEP12424.1"/>
    </source>
</evidence>
<dbReference type="InterPro" id="IPR012296">
    <property type="entry name" value="Nuclease_put_TT1808"/>
</dbReference>
<sequence length="70" mass="8045">MSPTDDLRELQQKMIEYLNCGVKLGWLINPDEKQVEIYRINQKAEVMDCPNNLSGENILPNLIVDLSDIL</sequence>
<reference evidence="2 3" key="1">
    <citation type="submission" date="2019-01" db="EMBL/GenBank/DDBJ databases">
        <authorList>
            <person name="Brito A."/>
        </authorList>
    </citation>
    <scope>NUCLEOTIDE SEQUENCE [LARGE SCALE GENOMIC DNA]</scope>
    <source>
        <strain evidence="2">1</strain>
    </source>
</reference>
<dbReference type="SUPFAM" id="SSF52980">
    <property type="entry name" value="Restriction endonuclease-like"/>
    <property type="match status" value="1"/>
</dbReference>
<proteinExistence type="predicted"/>
<dbReference type="RefSeq" id="WP_342799604.1">
    <property type="nucleotide sequence ID" value="NZ_LR213900.1"/>
</dbReference>
<keyword evidence="3" id="KW-1185">Reference proteome</keyword>
<dbReference type="PANTHER" id="PTHR34107">
    <property type="entry name" value="SLL0198 PROTEIN-RELATED"/>
    <property type="match status" value="1"/>
</dbReference>
<dbReference type="CDD" id="cd06260">
    <property type="entry name" value="DUF820-like"/>
    <property type="match status" value="1"/>
</dbReference>
<dbReference type="Gene3D" id="3.90.1570.10">
    <property type="entry name" value="tt1808, chain A"/>
    <property type="match status" value="1"/>
</dbReference>
<dbReference type="PANTHER" id="PTHR34107:SF1">
    <property type="entry name" value="SLL0198 PROTEIN"/>
    <property type="match status" value="1"/>
</dbReference>
<gene>
    <name evidence="2" type="ORF">H1P_1490007</name>
</gene>
<organism evidence="2 3">
    <name type="scientific">Hyella patelloides LEGE 07179</name>
    <dbReference type="NCBI Taxonomy" id="945734"/>
    <lineage>
        <taxon>Bacteria</taxon>
        <taxon>Bacillati</taxon>
        <taxon>Cyanobacteriota</taxon>
        <taxon>Cyanophyceae</taxon>
        <taxon>Pleurocapsales</taxon>
        <taxon>Hyellaceae</taxon>
        <taxon>Hyella</taxon>
    </lineage>
</organism>
<dbReference type="EMBL" id="CAACVJ010000056">
    <property type="protein sequence ID" value="VEP12424.1"/>
    <property type="molecule type" value="Genomic_DNA"/>
</dbReference>
<evidence type="ECO:0000313" key="3">
    <source>
        <dbReference type="Proteomes" id="UP000320055"/>
    </source>
</evidence>
<dbReference type="InterPro" id="IPR011335">
    <property type="entry name" value="Restrct_endonuc-II-like"/>
</dbReference>
<accession>A0A563VLU8</accession>